<accession>A0A9Q1GQ50</accession>
<sequence>METHQDKEGSYHESTTKKFMTGASKVLFSKATVPAKTFAYHKLVEPETSGRVRGVGPGVTSNQLNAKRNCQRGIEPPDSSIVSQQKPSLGGKENIQLDYQNTSMGEYTNTSGFSKQLNIARRLNFDQRGQAPRAILRTCFRFQCPSAYKLRGASKRPPLLHVKTFAHGTIDDIAHL</sequence>
<proteinExistence type="predicted"/>
<keyword evidence="3" id="KW-1185">Reference proteome</keyword>
<reference evidence="2" key="1">
    <citation type="submission" date="2022-04" db="EMBL/GenBank/DDBJ databases">
        <title>Carnegiea gigantea Genome sequencing and assembly v2.</title>
        <authorList>
            <person name="Copetti D."/>
            <person name="Sanderson M.J."/>
            <person name="Burquez A."/>
            <person name="Wojciechowski M.F."/>
        </authorList>
    </citation>
    <scope>NUCLEOTIDE SEQUENCE</scope>
    <source>
        <strain evidence="2">SGP5-SGP5p</strain>
        <tissue evidence="2">Aerial part</tissue>
    </source>
</reference>
<dbReference type="EMBL" id="JAKOGI010001775">
    <property type="protein sequence ID" value="KAJ8424093.1"/>
    <property type="molecule type" value="Genomic_DNA"/>
</dbReference>
<feature type="region of interest" description="Disordered" evidence="1">
    <location>
        <begin position="70"/>
        <end position="89"/>
    </location>
</feature>
<comment type="caution">
    <text evidence="2">The sequence shown here is derived from an EMBL/GenBank/DDBJ whole genome shotgun (WGS) entry which is preliminary data.</text>
</comment>
<dbReference type="Proteomes" id="UP001153076">
    <property type="component" value="Unassembled WGS sequence"/>
</dbReference>
<organism evidence="2 3">
    <name type="scientific">Carnegiea gigantea</name>
    <dbReference type="NCBI Taxonomy" id="171969"/>
    <lineage>
        <taxon>Eukaryota</taxon>
        <taxon>Viridiplantae</taxon>
        <taxon>Streptophyta</taxon>
        <taxon>Embryophyta</taxon>
        <taxon>Tracheophyta</taxon>
        <taxon>Spermatophyta</taxon>
        <taxon>Magnoliopsida</taxon>
        <taxon>eudicotyledons</taxon>
        <taxon>Gunneridae</taxon>
        <taxon>Pentapetalae</taxon>
        <taxon>Caryophyllales</taxon>
        <taxon>Cactineae</taxon>
        <taxon>Cactaceae</taxon>
        <taxon>Cactoideae</taxon>
        <taxon>Echinocereeae</taxon>
        <taxon>Carnegiea</taxon>
    </lineage>
</organism>
<protein>
    <submittedName>
        <fullName evidence="2">Uncharacterized protein</fullName>
    </submittedName>
</protein>
<dbReference type="AlphaFoldDB" id="A0A9Q1GQ50"/>
<evidence type="ECO:0000256" key="1">
    <source>
        <dbReference type="SAM" id="MobiDB-lite"/>
    </source>
</evidence>
<evidence type="ECO:0000313" key="3">
    <source>
        <dbReference type="Proteomes" id="UP001153076"/>
    </source>
</evidence>
<gene>
    <name evidence="2" type="ORF">Cgig2_001541</name>
</gene>
<name>A0A9Q1GQ50_9CARY</name>
<evidence type="ECO:0000313" key="2">
    <source>
        <dbReference type="EMBL" id="KAJ8424093.1"/>
    </source>
</evidence>